<evidence type="ECO:0000256" key="1">
    <source>
        <dbReference type="SAM" id="Phobius"/>
    </source>
</evidence>
<feature type="transmembrane region" description="Helical" evidence="1">
    <location>
        <begin position="172"/>
        <end position="194"/>
    </location>
</feature>
<name>A0ABV0BPG9_9SPHI</name>
<evidence type="ECO:0008006" key="4">
    <source>
        <dbReference type="Google" id="ProtNLM"/>
    </source>
</evidence>
<reference evidence="2 3" key="1">
    <citation type="submission" date="2024-04" db="EMBL/GenBank/DDBJ databases">
        <title>WGS of bacteria from Torrens River.</title>
        <authorList>
            <person name="Wyrsch E.R."/>
            <person name="Drigo B."/>
        </authorList>
    </citation>
    <scope>NUCLEOTIDE SEQUENCE [LARGE SCALE GENOMIC DNA]</scope>
    <source>
        <strain evidence="2 3">TWI391</strain>
    </source>
</reference>
<sequence>MSNVFNVNRLCALIRRQWISVGRIYLMSLIIIAGVFIAFYGVAIFKNYEDIRTSSNIGQDVLNFRIPLFFILGLFFITVVSSSYFSDLGQKTKAIFELMTPASSLEKFLTSIFYTIIVSLCAYFLLFFLVDLAFVSYLRSIGSSITTFETEQEGKVVIDNWMYFFKLEKSEFLPYFYFLPFILNALFLLGSIAYKNYQYIKTAITMIIYVAIWIITFIYVMKLRTDNTIGLDNGNYFDDKVHGLQLALAIGIFLTLIFWGLAFLRLKEKEV</sequence>
<feature type="transmembrane region" description="Helical" evidence="1">
    <location>
        <begin position="243"/>
        <end position="264"/>
    </location>
</feature>
<organism evidence="2 3">
    <name type="scientific">Sphingobacterium kitahiroshimense</name>
    <dbReference type="NCBI Taxonomy" id="470446"/>
    <lineage>
        <taxon>Bacteria</taxon>
        <taxon>Pseudomonadati</taxon>
        <taxon>Bacteroidota</taxon>
        <taxon>Sphingobacteriia</taxon>
        <taxon>Sphingobacteriales</taxon>
        <taxon>Sphingobacteriaceae</taxon>
        <taxon>Sphingobacterium</taxon>
    </lineage>
</organism>
<keyword evidence="3" id="KW-1185">Reference proteome</keyword>
<dbReference type="EMBL" id="JBDJNQ010000001">
    <property type="protein sequence ID" value="MEN5375908.1"/>
    <property type="molecule type" value="Genomic_DNA"/>
</dbReference>
<keyword evidence="1" id="KW-1133">Transmembrane helix</keyword>
<feature type="transmembrane region" description="Helical" evidence="1">
    <location>
        <begin position="108"/>
        <end position="130"/>
    </location>
</feature>
<evidence type="ECO:0000313" key="3">
    <source>
        <dbReference type="Proteomes" id="UP001409291"/>
    </source>
</evidence>
<protein>
    <recommendedName>
        <fullName evidence="4">ABC transporter permease</fullName>
    </recommendedName>
</protein>
<evidence type="ECO:0000313" key="2">
    <source>
        <dbReference type="EMBL" id="MEN5375908.1"/>
    </source>
</evidence>
<keyword evidence="1" id="KW-0812">Transmembrane</keyword>
<dbReference type="Proteomes" id="UP001409291">
    <property type="component" value="Unassembled WGS sequence"/>
</dbReference>
<keyword evidence="1" id="KW-0472">Membrane</keyword>
<gene>
    <name evidence="2" type="ORF">ABE541_01405</name>
</gene>
<accession>A0ABV0BPG9</accession>
<comment type="caution">
    <text evidence="2">The sequence shown here is derived from an EMBL/GenBank/DDBJ whole genome shotgun (WGS) entry which is preliminary data.</text>
</comment>
<dbReference type="RefSeq" id="WP_346580426.1">
    <property type="nucleotide sequence ID" value="NZ_JBDJNQ010000001.1"/>
</dbReference>
<proteinExistence type="predicted"/>
<feature type="transmembrane region" description="Helical" evidence="1">
    <location>
        <begin position="24"/>
        <end position="45"/>
    </location>
</feature>
<feature type="transmembrane region" description="Helical" evidence="1">
    <location>
        <begin position="206"/>
        <end position="223"/>
    </location>
</feature>
<feature type="transmembrane region" description="Helical" evidence="1">
    <location>
        <begin position="65"/>
        <end position="87"/>
    </location>
</feature>